<sequence>MSFLRTWQYNSFRRAEHGRSRHLTTVGRLLFVALFMSGLMGLDTTRTLLYQIAAFLLPIFIFAFFWGRRFRLRVSLKRELPRFGTAGSPLEYRLHIANHSNKAEKGLTVQERIEPSCPTQEEFFNTPEPGEERRNLFDRVVLYYRWRWLMAKKEIARMTPQSAPLLPRNAEAEMRIELTPLRRGVLHLTGLIFARPDPFNLYQAFVQVAADDSVLILPKRYDLPPFALPGSRKFKRGGVALASSVGDSEEFVALRDYRPGDPLRHIHWKSWAKTGKPIVKEFQDEYFARHALILDTFQQAAHSDTFEEAVSVAASFACAVRTQDSLLDLMFIGADAYCFTAGRSLAHTEQMLEILASVSVCSDKPFSVLPPIVFERAGMLSGCICVLLAWDDDRKTFINRLRQLGVPVIVFVLRDPKREPSLSESGAGGVYFLRVGQIQRDLFAAF</sequence>
<evidence type="ECO:0000313" key="4">
    <source>
        <dbReference type="Proteomes" id="UP000030700"/>
    </source>
</evidence>
<proteinExistence type="predicted"/>
<keyword evidence="4" id="KW-1185">Reference proteome</keyword>
<dbReference type="Pfam" id="PF01882">
    <property type="entry name" value="DUF58"/>
    <property type="match status" value="1"/>
</dbReference>
<feature type="domain" description="DUF58" evidence="2">
    <location>
        <begin position="254"/>
        <end position="356"/>
    </location>
</feature>
<dbReference type="STRING" id="1499966.U14_00306"/>
<dbReference type="AlphaFoldDB" id="A0A0S6VQ08"/>
<accession>A0A0S6VQ08</accession>
<dbReference type="PANTHER" id="PTHR34351">
    <property type="entry name" value="SLR1927 PROTEIN-RELATED"/>
    <property type="match status" value="1"/>
</dbReference>
<gene>
    <name evidence="3" type="ORF">U14_00306</name>
</gene>
<dbReference type="Proteomes" id="UP000030700">
    <property type="component" value="Unassembled WGS sequence"/>
</dbReference>
<protein>
    <recommendedName>
        <fullName evidence="2">DUF58 domain-containing protein</fullName>
    </recommendedName>
</protein>
<dbReference type="HOGENOM" id="CLU_612238_0_0_0"/>
<organism evidence="3">
    <name type="scientific">Candidatus Moduliflexus flocculans</name>
    <dbReference type="NCBI Taxonomy" id="1499966"/>
    <lineage>
        <taxon>Bacteria</taxon>
        <taxon>Candidatus Moduliflexota</taxon>
        <taxon>Candidatus Moduliflexia</taxon>
        <taxon>Candidatus Moduliflexales</taxon>
        <taxon>Candidatus Moduliflexaceae</taxon>
    </lineage>
</organism>
<dbReference type="PANTHER" id="PTHR34351:SF1">
    <property type="entry name" value="SLR1927 PROTEIN"/>
    <property type="match status" value="1"/>
</dbReference>
<keyword evidence="1" id="KW-0812">Transmembrane</keyword>
<feature type="transmembrane region" description="Helical" evidence="1">
    <location>
        <begin position="21"/>
        <end position="42"/>
    </location>
</feature>
<name>A0A0S6VQ08_9BACT</name>
<dbReference type="InterPro" id="IPR002881">
    <property type="entry name" value="DUF58"/>
</dbReference>
<dbReference type="EMBL" id="DF820455">
    <property type="protein sequence ID" value="GAK49088.1"/>
    <property type="molecule type" value="Genomic_DNA"/>
</dbReference>
<keyword evidence="1" id="KW-0472">Membrane</keyword>
<evidence type="ECO:0000259" key="2">
    <source>
        <dbReference type="Pfam" id="PF01882"/>
    </source>
</evidence>
<keyword evidence="1" id="KW-1133">Transmembrane helix</keyword>
<reference evidence="3" key="1">
    <citation type="journal article" date="2015" name="PeerJ">
        <title>First genomic representation of candidate bacterial phylum KSB3 points to enhanced environmental sensing as a trigger of wastewater bulking.</title>
        <authorList>
            <person name="Sekiguchi Y."/>
            <person name="Ohashi A."/>
            <person name="Parks D.H."/>
            <person name="Yamauchi T."/>
            <person name="Tyson G.W."/>
            <person name="Hugenholtz P."/>
        </authorList>
    </citation>
    <scope>NUCLEOTIDE SEQUENCE [LARGE SCALE GENOMIC DNA]</scope>
</reference>
<evidence type="ECO:0000313" key="3">
    <source>
        <dbReference type="EMBL" id="GAK49088.1"/>
    </source>
</evidence>
<evidence type="ECO:0000256" key="1">
    <source>
        <dbReference type="SAM" id="Phobius"/>
    </source>
</evidence>
<feature type="transmembrane region" description="Helical" evidence="1">
    <location>
        <begin position="48"/>
        <end position="67"/>
    </location>
</feature>